<sequence length="746" mass="80991">MVDGYRLGVDFGTSNTAAVLAGPDGRRSRLVFGRDNLLPSAVCAQEDGSLLVGRDALRAARIRPECFEPHPKKRVDDGRVLLGAHEVRVEDLVGAVLGRVFRAAGELTGGERVRRVTLTHPAGWGRLRQDVLRVAAECAGVAEVDLVAEPVAAGTHLVRHDVGVRPGARVLVYDFGGGTFDASVIRCDEHLTVLASAGLPDAGGLDIDQAIFDHLAEVYGDRPGWAQLRAPGDAASRRAGNLFRDDLREAKEALTEAGSTSVHVPILDTDAVLGRETLDRLARPVVERTVRAAFEAVRDAGLRPGELDAVYLVGGASRLPLVSTMLLERFRIPPVRPDQPEFAVAEGSLTVAPRRTTAGGAPAPDEPAVPHEDDGERLHYAEYQYRHGRLVEAERTIAGLVGTAPSDAGRLLWGELLLLRYDQEAAARQFQLVRDAHGAGDRVALQARHHLARCRVEEVGLSRAERVRVLTRVNALHDEQRRAAGPDDPDTLATRALATVVEISLGESRARTEPALRAVLDAQRSRLAADDPATYRTWLALVRALSAWKDWEAARTEAAALNRRLREHGDGHPLRLTAADAYCHLRTRQARAVPAGPARADEVKAIHADAVRVARAALGKHRDLNGDAHPRTVLARFRFGDCLIEAGDRATGIAELRAALRTADEVMGRDRPRTWQLRLELAGRLTDGGDTDEAEQIYRDAAAALPRLLGDDSPLAAKARDRLAHVAERNATLSHRIKRRLRGLAE</sequence>
<evidence type="ECO:0000256" key="2">
    <source>
        <dbReference type="ARBA" id="ARBA00022741"/>
    </source>
</evidence>
<name>A0ABN2BQ84_9ACTN</name>
<dbReference type="PANTHER" id="PTHR42749">
    <property type="entry name" value="CELL SHAPE-DETERMINING PROTEIN MREB"/>
    <property type="match status" value="1"/>
</dbReference>
<dbReference type="Gene3D" id="3.30.420.40">
    <property type="match status" value="2"/>
</dbReference>
<comment type="similarity">
    <text evidence="1">Belongs to the heat shock protein 70 family.</text>
</comment>
<dbReference type="PROSITE" id="PS01036">
    <property type="entry name" value="HSP70_3"/>
    <property type="match status" value="1"/>
</dbReference>
<dbReference type="InterPro" id="IPR043129">
    <property type="entry name" value="ATPase_NBD"/>
</dbReference>
<keyword evidence="2" id="KW-0547">Nucleotide-binding</keyword>
<dbReference type="InterPro" id="IPR013126">
    <property type="entry name" value="Hsp_70_fam"/>
</dbReference>
<keyword evidence="5" id="KW-0143">Chaperone</keyword>
<dbReference type="Pfam" id="PF00012">
    <property type="entry name" value="HSP70"/>
    <property type="match status" value="1"/>
</dbReference>
<dbReference type="RefSeq" id="WP_344507564.1">
    <property type="nucleotide sequence ID" value="NZ_BAAAQD010000017.1"/>
</dbReference>
<accession>A0ABN2BQ84</accession>
<dbReference type="Proteomes" id="UP001501470">
    <property type="component" value="Unassembled WGS sequence"/>
</dbReference>
<dbReference type="EMBL" id="BAAAQD010000017">
    <property type="protein sequence ID" value="GAA1543686.1"/>
    <property type="molecule type" value="Genomic_DNA"/>
</dbReference>
<evidence type="ECO:0000313" key="8">
    <source>
        <dbReference type="Proteomes" id="UP001501470"/>
    </source>
</evidence>
<dbReference type="SUPFAM" id="SSF53067">
    <property type="entry name" value="Actin-like ATPase domain"/>
    <property type="match status" value="2"/>
</dbReference>
<organism evidence="7 8">
    <name type="scientific">Dactylosporangium maewongense</name>
    <dbReference type="NCBI Taxonomy" id="634393"/>
    <lineage>
        <taxon>Bacteria</taxon>
        <taxon>Bacillati</taxon>
        <taxon>Actinomycetota</taxon>
        <taxon>Actinomycetes</taxon>
        <taxon>Micromonosporales</taxon>
        <taxon>Micromonosporaceae</taxon>
        <taxon>Dactylosporangium</taxon>
    </lineage>
</organism>
<dbReference type="PANTHER" id="PTHR42749:SF1">
    <property type="entry name" value="CELL SHAPE-DETERMINING PROTEIN MREB"/>
    <property type="match status" value="1"/>
</dbReference>
<keyword evidence="4" id="KW-0346">Stress response</keyword>
<dbReference type="InterPro" id="IPR011990">
    <property type="entry name" value="TPR-like_helical_dom_sf"/>
</dbReference>
<dbReference type="InterPro" id="IPR018181">
    <property type="entry name" value="Heat_shock_70_CS"/>
</dbReference>
<evidence type="ECO:0000256" key="1">
    <source>
        <dbReference type="ARBA" id="ARBA00007381"/>
    </source>
</evidence>
<evidence type="ECO:0000256" key="5">
    <source>
        <dbReference type="ARBA" id="ARBA00023186"/>
    </source>
</evidence>
<evidence type="ECO:0000256" key="6">
    <source>
        <dbReference type="SAM" id="MobiDB-lite"/>
    </source>
</evidence>
<dbReference type="SUPFAM" id="SSF48452">
    <property type="entry name" value="TPR-like"/>
    <property type="match status" value="1"/>
</dbReference>
<gene>
    <name evidence="7" type="ORF">GCM10009827_074270</name>
</gene>
<evidence type="ECO:0000313" key="7">
    <source>
        <dbReference type="EMBL" id="GAA1543686.1"/>
    </source>
</evidence>
<proteinExistence type="inferred from homology"/>
<dbReference type="PROSITE" id="PS00329">
    <property type="entry name" value="HSP70_2"/>
    <property type="match status" value="1"/>
</dbReference>
<evidence type="ECO:0000256" key="4">
    <source>
        <dbReference type="ARBA" id="ARBA00023016"/>
    </source>
</evidence>
<comment type="caution">
    <text evidence="7">The sequence shown here is derived from an EMBL/GenBank/DDBJ whole genome shotgun (WGS) entry which is preliminary data.</text>
</comment>
<dbReference type="PRINTS" id="PR00301">
    <property type="entry name" value="HEATSHOCK70"/>
</dbReference>
<keyword evidence="8" id="KW-1185">Reference proteome</keyword>
<keyword evidence="3" id="KW-0067">ATP-binding</keyword>
<evidence type="ECO:0000256" key="3">
    <source>
        <dbReference type="ARBA" id="ARBA00022840"/>
    </source>
</evidence>
<dbReference type="Gene3D" id="3.90.640.10">
    <property type="entry name" value="Actin, Chain A, domain 4"/>
    <property type="match status" value="1"/>
</dbReference>
<reference evidence="7 8" key="1">
    <citation type="journal article" date="2019" name="Int. J. Syst. Evol. Microbiol.">
        <title>The Global Catalogue of Microorganisms (GCM) 10K type strain sequencing project: providing services to taxonomists for standard genome sequencing and annotation.</title>
        <authorList>
            <consortium name="The Broad Institute Genomics Platform"/>
            <consortium name="The Broad Institute Genome Sequencing Center for Infectious Disease"/>
            <person name="Wu L."/>
            <person name="Ma J."/>
        </authorList>
    </citation>
    <scope>NUCLEOTIDE SEQUENCE [LARGE SCALE GENOMIC DNA]</scope>
    <source>
        <strain evidence="7 8">JCM 15933</strain>
    </source>
</reference>
<dbReference type="Gene3D" id="1.25.40.10">
    <property type="entry name" value="Tetratricopeptide repeat domain"/>
    <property type="match status" value="2"/>
</dbReference>
<feature type="region of interest" description="Disordered" evidence="6">
    <location>
        <begin position="354"/>
        <end position="373"/>
    </location>
</feature>
<protein>
    <submittedName>
        <fullName evidence="7">Uncharacterized protein</fullName>
    </submittedName>
</protein>